<dbReference type="OrthoDB" id="514823at2759"/>
<dbReference type="PANTHER" id="PTHR17598:SF13">
    <property type="entry name" value="DNA POLYMERASE DELTA SUBUNIT 3"/>
    <property type="match status" value="1"/>
</dbReference>
<comment type="subcellular location">
    <subcellularLocation>
        <location evidence="1">Nucleus</location>
    </subcellularLocation>
</comment>
<dbReference type="STRING" id="2512241.A0A553HLM4"/>
<keyword evidence="7" id="KW-1185">Reference proteome</keyword>
<dbReference type="GO" id="GO:0003887">
    <property type="term" value="F:DNA-directed DNA polymerase activity"/>
    <property type="evidence" value="ECO:0007669"/>
    <property type="project" value="TreeGrafter"/>
</dbReference>
<sequence>MEDYKQYLAQKLLTEDQLVTYRLLSRALGVHVNLAKEMLYDFHKWQNDKRPGSLHATYIVYGIKSRPAQPDGDVEMTDSQTSEDIDVPLSDLVPTYTLSLVVQEQLEETLSQYTEVASLHVYSLEPHRLKDLQLLSDTARQVLELSKTNSAPNPSKTYGTVANLNVRRRERGRVPIPVAHAPAPKPEPKKQEAKPAAVPAVKEEPKRSTKPAPASAPAKKPAPAASLKRQGSSGIGQMFAKAAAKPKKPVAKASDSTAASGAEDNQATGALSDDGEDDAEPMADVKQEDSEARQARKDRQAELRRMMEESDEGEEEEKAADSPEGDPMDEEPTPPEPEPEAKPEEPAEVVSSASGGRRRGRRRVTRKKQIMDEKGYLVTIQEQGWESFSEDEAPPPAPKPKFQQTAKPEPAAKSKKSAASKPAQGNIMSFFSKK</sequence>
<evidence type="ECO:0000313" key="6">
    <source>
        <dbReference type="EMBL" id="TRX88860.1"/>
    </source>
</evidence>
<proteinExistence type="predicted"/>
<dbReference type="InterPro" id="IPR019038">
    <property type="entry name" value="POLD3"/>
</dbReference>
<dbReference type="GO" id="GO:0006271">
    <property type="term" value="P:DNA strand elongation involved in DNA replication"/>
    <property type="evidence" value="ECO:0007669"/>
    <property type="project" value="TreeGrafter"/>
</dbReference>
<evidence type="ECO:0000256" key="4">
    <source>
        <dbReference type="ARBA" id="ARBA00023242"/>
    </source>
</evidence>
<dbReference type="EMBL" id="VFLP01000078">
    <property type="protein sequence ID" value="TRX88860.1"/>
    <property type="molecule type" value="Genomic_DNA"/>
</dbReference>
<reference evidence="7" key="1">
    <citation type="submission" date="2019-06" db="EMBL/GenBank/DDBJ databases">
        <title>Draft genome sequence of the griseofulvin-producing fungus Xylaria cubensis strain G536.</title>
        <authorList>
            <person name="Mead M.E."/>
            <person name="Raja H.A."/>
            <person name="Steenwyk J.L."/>
            <person name="Knowles S.L."/>
            <person name="Oberlies N.H."/>
            <person name="Rokas A."/>
        </authorList>
    </citation>
    <scope>NUCLEOTIDE SEQUENCE [LARGE SCALE GENOMIC DNA]</scope>
    <source>
        <strain evidence="7">G536</strain>
    </source>
</reference>
<keyword evidence="3" id="KW-0235">DNA replication</keyword>
<evidence type="ECO:0000313" key="7">
    <source>
        <dbReference type="Proteomes" id="UP000319160"/>
    </source>
</evidence>
<feature type="compositionally biased region" description="Low complexity" evidence="5">
    <location>
        <begin position="400"/>
        <end position="412"/>
    </location>
</feature>
<organism evidence="6 7">
    <name type="scientific">Xylaria flabelliformis</name>
    <dbReference type="NCBI Taxonomy" id="2512241"/>
    <lineage>
        <taxon>Eukaryota</taxon>
        <taxon>Fungi</taxon>
        <taxon>Dikarya</taxon>
        <taxon>Ascomycota</taxon>
        <taxon>Pezizomycotina</taxon>
        <taxon>Sordariomycetes</taxon>
        <taxon>Xylariomycetidae</taxon>
        <taxon>Xylariales</taxon>
        <taxon>Xylariaceae</taxon>
        <taxon>Xylaria</taxon>
    </lineage>
</organism>
<feature type="region of interest" description="Disordered" evidence="5">
    <location>
        <begin position="167"/>
        <end position="434"/>
    </location>
</feature>
<accession>A0A553HLM4</accession>
<evidence type="ECO:0000256" key="5">
    <source>
        <dbReference type="SAM" id="MobiDB-lite"/>
    </source>
</evidence>
<dbReference type="Gene3D" id="3.90.1030.20">
    <property type="entry name" value="DNA polymerase delta, p66 (Cdc27) subunit, wHTH domain"/>
    <property type="match status" value="1"/>
</dbReference>
<comment type="caution">
    <text evidence="6">The sequence shown here is derived from an EMBL/GenBank/DDBJ whole genome shotgun (WGS) entry which is preliminary data.</text>
</comment>
<dbReference type="PANTHER" id="PTHR17598">
    <property type="entry name" value="DNA POLYMERASE DELTA SUBUNIT 3"/>
    <property type="match status" value="1"/>
</dbReference>
<gene>
    <name evidence="6" type="ORF">FHL15_010203</name>
</gene>
<protein>
    <recommendedName>
        <fullName evidence="2">DNA polymerase delta subunit 3</fullName>
    </recommendedName>
</protein>
<dbReference type="Pfam" id="PF09507">
    <property type="entry name" value="CDC27"/>
    <property type="match status" value="1"/>
</dbReference>
<evidence type="ECO:0000256" key="1">
    <source>
        <dbReference type="ARBA" id="ARBA00004123"/>
    </source>
</evidence>
<dbReference type="GO" id="GO:0006297">
    <property type="term" value="P:nucleotide-excision repair, DNA gap filling"/>
    <property type="evidence" value="ECO:0007669"/>
    <property type="project" value="TreeGrafter"/>
</dbReference>
<feature type="compositionally biased region" description="Basic and acidic residues" evidence="5">
    <location>
        <begin position="283"/>
        <end position="308"/>
    </location>
</feature>
<dbReference type="InterPro" id="IPR041913">
    <property type="entry name" value="POLD3_sf"/>
</dbReference>
<dbReference type="GO" id="GO:0043625">
    <property type="term" value="C:delta DNA polymerase complex"/>
    <property type="evidence" value="ECO:0007669"/>
    <property type="project" value="InterPro"/>
</dbReference>
<name>A0A553HLM4_9PEZI</name>
<feature type="compositionally biased region" description="Polar residues" evidence="5">
    <location>
        <begin position="254"/>
        <end position="269"/>
    </location>
</feature>
<evidence type="ECO:0000256" key="3">
    <source>
        <dbReference type="ARBA" id="ARBA00022705"/>
    </source>
</evidence>
<feature type="compositionally biased region" description="Acidic residues" evidence="5">
    <location>
        <begin position="309"/>
        <end position="333"/>
    </location>
</feature>
<dbReference type="Proteomes" id="UP000319160">
    <property type="component" value="Unassembled WGS sequence"/>
</dbReference>
<feature type="compositionally biased region" description="Basic residues" evidence="5">
    <location>
        <begin position="356"/>
        <end position="368"/>
    </location>
</feature>
<feature type="compositionally biased region" description="Low complexity" evidence="5">
    <location>
        <begin position="210"/>
        <end position="226"/>
    </location>
</feature>
<evidence type="ECO:0000256" key="2">
    <source>
        <dbReference type="ARBA" id="ARBA00017589"/>
    </source>
</evidence>
<keyword evidence="4" id="KW-0539">Nucleus</keyword>
<dbReference type="AlphaFoldDB" id="A0A553HLM4"/>
<dbReference type="GO" id="GO:1904161">
    <property type="term" value="P:DNA synthesis involved in UV-damage excision repair"/>
    <property type="evidence" value="ECO:0007669"/>
    <property type="project" value="TreeGrafter"/>
</dbReference>